<organism evidence="3 4">
    <name type="scientific">Thalictrum thalictroides</name>
    <name type="common">Rue-anemone</name>
    <name type="synonym">Anemone thalictroides</name>
    <dbReference type="NCBI Taxonomy" id="46969"/>
    <lineage>
        <taxon>Eukaryota</taxon>
        <taxon>Viridiplantae</taxon>
        <taxon>Streptophyta</taxon>
        <taxon>Embryophyta</taxon>
        <taxon>Tracheophyta</taxon>
        <taxon>Spermatophyta</taxon>
        <taxon>Magnoliopsida</taxon>
        <taxon>Ranunculales</taxon>
        <taxon>Ranunculaceae</taxon>
        <taxon>Thalictroideae</taxon>
        <taxon>Thalictrum</taxon>
    </lineage>
</organism>
<sequence length="551" mass="60569">MGEVNQKMEALMKACDDITFNPTKYATAEIMNVEPMEHQNQKEMHEAKEDVLNIFLNFKATMEAKIAEMETTSFNQRRQIEELEVRLQKTEYVANDFRSELTEMKEELKKMKNSRAHPLDKPNVKGSAGFNEAAQQENQIISAGSFQVDPWDSGPALLSPSNRKDARLPTAIGHCSSVPGNVSIPTAHQGNLAEENNAGNRDQLSNLRRSKKPQLNRSDCTKKGRACGKTRPTGKLSLPVHADNQSSGKKSKTRKVGPVKKNPTQLQELLQEGNSRDQGQDFTLSGVPSKKRGTAPRKLRSTLSTYQINELPVRSSLNRQIFENADIVFPKGSGKKASIEIEATSPNSSVSPLAPVPSFNTTNTDAKLGSAVDVQTDAKGIKAKGFENAASGAHMLIDEVNLTTQNTQDASILGIPDLSLNLRKVEMQSRNSDTKTDENSYGMATSADDKPLKYTFQRKRKRPSLNSPDRSTNLADSTSRKKQSETQSNGPEPQKSSLMLESPPADLQVVRVACQVRNFSSLPCLNVIGTRMSFSESEICVGHILAQVNSP</sequence>
<proteinExistence type="predicted"/>
<feature type="compositionally biased region" description="Polar residues" evidence="2">
    <location>
        <begin position="262"/>
        <end position="273"/>
    </location>
</feature>
<dbReference type="PANTHER" id="PTHR34778">
    <property type="entry name" value="OS02G0580700 PROTEIN"/>
    <property type="match status" value="1"/>
</dbReference>
<feature type="compositionally biased region" description="Basic residues" evidence="2">
    <location>
        <begin position="289"/>
        <end position="298"/>
    </location>
</feature>
<evidence type="ECO:0000256" key="2">
    <source>
        <dbReference type="SAM" id="MobiDB-lite"/>
    </source>
</evidence>
<accession>A0A7J6W8S3</accession>
<feature type="compositionally biased region" description="Basic residues" evidence="2">
    <location>
        <begin position="249"/>
        <end position="258"/>
    </location>
</feature>
<name>A0A7J6W8S3_THATH</name>
<dbReference type="EMBL" id="JABWDY010020188">
    <property type="protein sequence ID" value="KAF5193327.1"/>
    <property type="molecule type" value="Genomic_DNA"/>
</dbReference>
<feature type="region of interest" description="Disordered" evidence="2">
    <location>
        <begin position="192"/>
        <end position="298"/>
    </location>
</feature>
<feature type="compositionally biased region" description="Polar residues" evidence="2">
    <location>
        <begin position="464"/>
        <end position="477"/>
    </location>
</feature>
<dbReference type="Proteomes" id="UP000554482">
    <property type="component" value="Unassembled WGS sequence"/>
</dbReference>
<protein>
    <submittedName>
        <fullName evidence="3">Uncharacterized protein</fullName>
    </submittedName>
</protein>
<keyword evidence="1" id="KW-0175">Coiled coil</keyword>
<gene>
    <name evidence="3" type="ORF">FRX31_017086</name>
</gene>
<dbReference type="AlphaFoldDB" id="A0A7J6W8S3"/>
<comment type="caution">
    <text evidence="3">The sequence shown here is derived from an EMBL/GenBank/DDBJ whole genome shotgun (WGS) entry which is preliminary data.</text>
</comment>
<feature type="compositionally biased region" description="Basic and acidic residues" evidence="2">
    <location>
        <begin position="427"/>
        <end position="438"/>
    </location>
</feature>
<keyword evidence="4" id="KW-1185">Reference proteome</keyword>
<feature type="compositionally biased region" description="Polar residues" evidence="2">
    <location>
        <begin position="197"/>
        <end position="207"/>
    </location>
</feature>
<dbReference type="OrthoDB" id="657513at2759"/>
<reference evidence="3 4" key="1">
    <citation type="submission" date="2020-06" db="EMBL/GenBank/DDBJ databases">
        <title>Transcriptomic and genomic resources for Thalictrum thalictroides and T. hernandezii: Facilitating candidate gene discovery in an emerging model plant lineage.</title>
        <authorList>
            <person name="Arias T."/>
            <person name="Riano-Pachon D.M."/>
            <person name="Di Stilio V.S."/>
        </authorList>
    </citation>
    <scope>NUCLEOTIDE SEQUENCE [LARGE SCALE GENOMIC DNA]</scope>
    <source>
        <strain evidence="4">cv. WT478/WT964</strain>
        <tissue evidence="3">Leaves</tissue>
    </source>
</reference>
<feature type="coiled-coil region" evidence="1">
    <location>
        <begin position="66"/>
        <end position="114"/>
    </location>
</feature>
<feature type="region of interest" description="Disordered" evidence="2">
    <location>
        <begin position="427"/>
        <end position="499"/>
    </location>
</feature>
<evidence type="ECO:0000313" key="4">
    <source>
        <dbReference type="Proteomes" id="UP000554482"/>
    </source>
</evidence>
<evidence type="ECO:0000313" key="3">
    <source>
        <dbReference type="EMBL" id="KAF5193327.1"/>
    </source>
</evidence>
<feature type="compositionally biased region" description="Polar residues" evidence="2">
    <location>
        <begin position="485"/>
        <end position="499"/>
    </location>
</feature>
<dbReference type="PANTHER" id="PTHR34778:SF2">
    <property type="entry name" value="OS02G0580700 PROTEIN"/>
    <property type="match status" value="1"/>
</dbReference>
<evidence type="ECO:0000256" key="1">
    <source>
        <dbReference type="SAM" id="Coils"/>
    </source>
</evidence>